<dbReference type="InterPro" id="IPR036849">
    <property type="entry name" value="Enolase-like_C_sf"/>
</dbReference>
<dbReference type="GO" id="GO:0046872">
    <property type="term" value="F:metal ion binding"/>
    <property type="evidence" value="ECO:0007669"/>
    <property type="project" value="UniProtKB-KW"/>
</dbReference>
<dbReference type="Gene3D" id="3.20.20.120">
    <property type="entry name" value="Enolase-like C-terminal domain"/>
    <property type="match status" value="1"/>
</dbReference>
<dbReference type="eggNOG" id="COG4948">
    <property type="taxonomic scope" value="Bacteria"/>
</dbReference>
<protein>
    <submittedName>
        <fullName evidence="3">Putative O-succinylbenzoate synthase</fullName>
        <ecNumber evidence="3">6.2.1.26</ecNumber>
    </submittedName>
</protein>
<dbReference type="OrthoDB" id="9802699at2"/>
<organism evidence="3 4">
    <name type="scientific">Prochlorococcus marinus (strain MIT 9515)</name>
    <dbReference type="NCBI Taxonomy" id="167542"/>
    <lineage>
        <taxon>Bacteria</taxon>
        <taxon>Bacillati</taxon>
        <taxon>Cyanobacteriota</taxon>
        <taxon>Cyanophyceae</taxon>
        <taxon>Synechococcales</taxon>
        <taxon>Prochlorococcaceae</taxon>
        <taxon>Prochlorococcus</taxon>
    </lineage>
</organism>
<dbReference type="EC" id="6.2.1.26" evidence="3"/>
<dbReference type="RefSeq" id="WP_011819527.1">
    <property type="nucleotide sequence ID" value="NC_008817.1"/>
</dbReference>
<dbReference type="SFLD" id="SFLDF00009">
    <property type="entry name" value="o-succinylbenzoate_synthase"/>
    <property type="match status" value="1"/>
</dbReference>
<dbReference type="GO" id="GO:0008756">
    <property type="term" value="F:o-succinylbenzoate-CoA ligase activity"/>
    <property type="evidence" value="ECO:0007669"/>
    <property type="project" value="UniProtKB-EC"/>
</dbReference>
<evidence type="ECO:0000259" key="2">
    <source>
        <dbReference type="SMART" id="SM00922"/>
    </source>
</evidence>
<dbReference type="Gene3D" id="3.30.390.10">
    <property type="entry name" value="Enolase-like, N-terminal domain"/>
    <property type="match status" value="1"/>
</dbReference>
<dbReference type="HOGENOM" id="CLU_030273_0_2_3"/>
<dbReference type="InterPro" id="IPR029017">
    <property type="entry name" value="Enolase-like_N"/>
</dbReference>
<dbReference type="AlphaFoldDB" id="A2BUF2"/>
<feature type="domain" description="Mandelate racemase/muconate lactonizing enzyme C-terminal" evidence="2">
    <location>
        <begin position="124"/>
        <end position="223"/>
    </location>
</feature>
<dbReference type="SMART" id="SM00922">
    <property type="entry name" value="MR_MLE"/>
    <property type="match status" value="1"/>
</dbReference>
<evidence type="ECO:0000313" key="3">
    <source>
        <dbReference type="EMBL" id="ABM71413.1"/>
    </source>
</evidence>
<dbReference type="Pfam" id="PF13378">
    <property type="entry name" value="MR_MLE_C"/>
    <property type="match status" value="1"/>
</dbReference>
<evidence type="ECO:0000256" key="1">
    <source>
        <dbReference type="ARBA" id="ARBA00022723"/>
    </source>
</evidence>
<proteinExistence type="predicted"/>
<dbReference type="STRING" id="167542.P9515_02041"/>
<dbReference type="Proteomes" id="UP000001589">
    <property type="component" value="Chromosome"/>
</dbReference>
<reference evidence="3 4" key="1">
    <citation type="journal article" date="2007" name="PLoS Genet.">
        <title>Patterns and implications of gene gain and loss in the evolution of Prochlorococcus.</title>
        <authorList>
            <person name="Kettler G.C."/>
            <person name="Martiny A.C."/>
            <person name="Huang K."/>
            <person name="Zucker J."/>
            <person name="Coleman M.L."/>
            <person name="Rodrigue S."/>
            <person name="Chen F."/>
            <person name="Lapidus A."/>
            <person name="Ferriera S."/>
            <person name="Johnson J."/>
            <person name="Steglich C."/>
            <person name="Church G.M."/>
            <person name="Richardson P."/>
            <person name="Chisholm S.W."/>
        </authorList>
    </citation>
    <scope>NUCLEOTIDE SEQUENCE [LARGE SCALE GENOMIC DNA]</scope>
    <source>
        <strain evidence="3 4">MIT 9515</strain>
    </source>
</reference>
<dbReference type="KEGG" id="pmc:P9515_02041"/>
<dbReference type="EMBL" id="CP000552">
    <property type="protein sequence ID" value="ABM71413.1"/>
    <property type="molecule type" value="Genomic_DNA"/>
</dbReference>
<dbReference type="InterPro" id="IPR029065">
    <property type="entry name" value="Enolase_C-like"/>
</dbReference>
<gene>
    <name evidence="3" type="primary">menC</name>
    <name evidence="3" type="ordered locus">P9515_02041</name>
</gene>
<dbReference type="SUPFAM" id="SSF54826">
    <property type="entry name" value="Enolase N-terminal domain-like"/>
    <property type="match status" value="1"/>
</dbReference>
<keyword evidence="3" id="KW-0436">Ligase</keyword>
<dbReference type="SFLD" id="SFLDG00180">
    <property type="entry name" value="muconate_cycloisomerase"/>
    <property type="match status" value="1"/>
</dbReference>
<sequence length="321" mass="37090">MNLTFKKKSFLFKLSSKVENSKTTFKNKSGWIIKLKNVEKGVGFGEVNPLSNKDLVKCQIELNKIPKYINSKNISELINTFHPCIQSAINSALAEIERKIIFKENYFFNAIDQTAILLNPNNALQELKKLKENKLLKGKLLTIKWKVAIYDNASEEKTLIQILNQLTSNIKLRIDANGSWERGIANRWVDILKDIKNIDWLEQPLSKDDIEGLREINKRMPIALDESLLKYPHLINEWDGWQIRRPSQEKNPMHLLEELKNKKGFRSLSTSFETGIGNRWLFHLSSLQLLGPTPKVPGLALKKNPNSFLFLNKAQKIWDQL</sequence>
<dbReference type="SUPFAM" id="SSF51604">
    <property type="entry name" value="Enolase C-terminal domain-like"/>
    <property type="match status" value="1"/>
</dbReference>
<accession>A2BUF2</accession>
<dbReference type="InterPro" id="IPR013342">
    <property type="entry name" value="Mandelate_racemase_C"/>
</dbReference>
<name>A2BUF2_PROM5</name>
<dbReference type="PANTHER" id="PTHR48073">
    <property type="entry name" value="O-SUCCINYLBENZOATE SYNTHASE-RELATED"/>
    <property type="match status" value="1"/>
</dbReference>
<keyword evidence="1" id="KW-0479">Metal-binding</keyword>
<evidence type="ECO:0000313" key="4">
    <source>
        <dbReference type="Proteomes" id="UP000001589"/>
    </source>
</evidence>
<dbReference type="PANTHER" id="PTHR48073:SF2">
    <property type="entry name" value="O-SUCCINYLBENZOATE SYNTHASE"/>
    <property type="match status" value="1"/>
</dbReference>
<dbReference type="SFLD" id="SFLDS00001">
    <property type="entry name" value="Enolase"/>
    <property type="match status" value="1"/>
</dbReference>
<dbReference type="GeneID" id="60200332"/>
<dbReference type="CDD" id="cd03320">
    <property type="entry name" value="OSBS"/>
    <property type="match status" value="1"/>
</dbReference>